<organism evidence="2 3">
    <name type="scientific">Paramarasmius palmivorus</name>
    <dbReference type="NCBI Taxonomy" id="297713"/>
    <lineage>
        <taxon>Eukaryota</taxon>
        <taxon>Fungi</taxon>
        <taxon>Dikarya</taxon>
        <taxon>Basidiomycota</taxon>
        <taxon>Agaricomycotina</taxon>
        <taxon>Agaricomycetes</taxon>
        <taxon>Agaricomycetidae</taxon>
        <taxon>Agaricales</taxon>
        <taxon>Marasmiineae</taxon>
        <taxon>Marasmiaceae</taxon>
        <taxon>Paramarasmius</taxon>
    </lineage>
</organism>
<gene>
    <name evidence="2" type="ORF">VNI00_016493</name>
</gene>
<dbReference type="EMBL" id="JAYKXP010000130">
    <property type="protein sequence ID" value="KAK7024185.1"/>
    <property type="molecule type" value="Genomic_DNA"/>
</dbReference>
<feature type="compositionally biased region" description="Basic residues" evidence="1">
    <location>
        <begin position="145"/>
        <end position="160"/>
    </location>
</feature>
<feature type="compositionally biased region" description="Basic and acidic residues" evidence="1">
    <location>
        <begin position="135"/>
        <end position="144"/>
    </location>
</feature>
<evidence type="ECO:0000256" key="1">
    <source>
        <dbReference type="SAM" id="MobiDB-lite"/>
    </source>
</evidence>
<proteinExistence type="predicted"/>
<reference evidence="2 3" key="1">
    <citation type="submission" date="2024-01" db="EMBL/GenBank/DDBJ databases">
        <title>A draft genome for a cacao thread blight-causing isolate of Paramarasmius palmivorus.</title>
        <authorList>
            <person name="Baruah I.K."/>
            <person name="Bukari Y."/>
            <person name="Amoako-Attah I."/>
            <person name="Meinhardt L.W."/>
            <person name="Bailey B.A."/>
            <person name="Cohen S.P."/>
        </authorList>
    </citation>
    <scope>NUCLEOTIDE SEQUENCE [LARGE SCALE GENOMIC DNA]</scope>
    <source>
        <strain evidence="2 3">GH-12</strain>
    </source>
</reference>
<feature type="compositionally biased region" description="Polar residues" evidence="1">
    <location>
        <begin position="98"/>
        <end position="117"/>
    </location>
</feature>
<accession>A0AAW0BCT3</accession>
<dbReference type="Proteomes" id="UP001383192">
    <property type="component" value="Unassembled WGS sequence"/>
</dbReference>
<keyword evidence="3" id="KW-1185">Reference proteome</keyword>
<dbReference type="AlphaFoldDB" id="A0AAW0BCT3"/>
<name>A0AAW0BCT3_9AGAR</name>
<evidence type="ECO:0000313" key="2">
    <source>
        <dbReference type="EMBL" id="KAK7024185.1"/>
    </source>
</evidence>
<sequence length="189" mass="21230">MSKLFKKVRSNKVYRDRVFIPQDFEVIPAREIKGVGQGRSQVVHRSPGKGRSAWTAGDNWSSWRTREESVFLDDVLPGSSTLDTLSQSNEDDNPLPDDNSSTYDDTSGDNLTDSSGWVTDEDLASSTDGGWEEEGSMKSEEGHAKTGRKGNQKARHRHRQPASSTGGEVGKKKRKRKTWRAVSYFCYQR</sequence>
<comment type="caution">
    <text evidence="2">The sequence shown here is derived from an EMBL/GenBank/DDBJ whole genome shotgun (WGS) entry which is preliminary data.</text>
</comment>
<feature type="region of interest" description="Disordered" evidence="1">
    <location>
        <begin position="81"/>
        <end position="178"/>
    </location>
</feature>
<protein>
    <submittedName>
        <fullName evidence="2">Uncharacterized protein</fullName>
    </submittedName>
</protein>
<evidence type="ECO:0000313" key="3">
    <source>
        <dbReference type="Proteomes" id="UP001383192"/>
    </source>
</evidence>